<evidence type="ECO:0008006" key="3">
    <source>
        <dbReference type="Google" id="ProtNLM"/>
    </source>
</evidence>
<name>A0A1M6IBG3_9FIRM</name>
<sequence>MIQRRMTLDHPIGLHDVRKVVERIKNIGEGEELVIQMSSQDSFRAEGIFSVLDKKDYQWTAKGGHDGNDYYIVARKR</sequence>
<dbReference type="OrthoDB" id="1725415at2"/>
<dbReference type="EMBL" id="FQZS01000029">
    <property type="protein sequence ID" value="SHJ31755.1"/>
    <property type="molecule type" value="Genomic_DNA"/>
</dbReference>
<dbReference type="Proteomes" id="UP000184442">
    <property type="component" value="Unassembled WGS sequence"/>
</dbReference>
<dbReference type="AlphaFoldDB" id="A0A1M6IBG3"/>
<keyword evidence="2" id="KW-1185">Reference proteome</keyword>
<dbReference type="STRING" id="1122184.SAMN02745176_03171"/>
<reference evidence="1 2" key="1">
    <citation type="submission" date="2016-11" db="EMBL/GenBank/DDBJ databases">
        <authorList>
            <person name="Jaros S."/>
            <person name="Januszkiewicz K."/>
            <person name="Wedrychowicz H."/>
        </authorList>
    </citation>
    <scope>NUCLEOTIDE SEQUENCE [LARGE SCALE GENOMIC DNA]</scope>
    <source>
        <strain evidence="1 2">DSM 19022</strain>
    </source>
</reference>
<accession>A0A1M6IBG3</accession>
<dbReference type="RefSeq" id="WP_073027433.1">
    <property type="nucleotide sequence ID" value="NZ_FQZS01000029.1"/>
</dbReference>
<evidence type="ECO:0000313" key="2">
    <source>
        <dbReference type="Proteomes" id="UP000184442"/>
    </source>
</evidence>
<evidence type="ECO:0000313" key="1">
    <source>
        <dbReference type="EMBL" id="SHJ31755.1"/>
    </source>
</evidence>
<gene>
    <name evidence="1" type="ORF">SAMN02745176_03171</name>
</gene>
<proteinExistence type="predicted"/>
<organism evidence="1 2">
    <name type="scientific">Lutispora thermophila DSM 19022</name>
    <dbReference type="NCBI Taxonomy" id="1122184"/>
    <lineage>
        <taxon>Bacteria</taxon>
        <taxon>Bacillati</taxon>
        <taxon>Bacillota</taxon>
        <taxon>Clostridia</taxon>
        <taxon>Lutisporales</taxon>
        <taxon>Lutisporaceae</taxon>
        <taxon>Lutispora</taxon>
    </lineage>
</organism>
<protein>
    <recommendedName>
        <fullName evidence="3">TusA-related sulfurtransferase</fullName>
    </recommendedName>
</protein>